<dbReference type="EMBL" id="GG663383">
    <property type="protein sequence ID" value="EEH02676.1"/>
    <property type="molecule type" value="Genomic_DNA"/>
</dbReference>
<keyword evidence="2" id="KW-1185">Reference proteome</keyword>
<proteinExistence type="predicted"/>
<sequence>MCPLQGNPASFCRTATFESTILPIVADSLKRTLGPGFMASADVAEAHWEIQIRTFEALAFGFTQSVKPEPKIISGPRRALWGETQAYHRSPQSPAASTLGCNG</sequence>
<reference evidence="1" key="1">
    <citation type="submission" date="2009-02" db="EMBL/GenBank/DDBJ databases">
        <title>The Genome Sequence of Ajellomyces capsulatus strain G186AR.</title>
        <authorList>
            <consortium name="The Broad Institute Genome Sequencing Platform"/>
            <person name="Champion M."/>
            <person name="Cuomo C."/>
            <person name="Ma L.-J."/>
            <person name="Henn M.R."/>
            <person name="Sil A."/>
            <person name="Goldman B."/>
            <person name="Young S.K."/>
            <person name="Kodira C.D."/>
            <person name="Zeng Q."/>
            <person name="Koehrsen M."/>
            <person name="Alvarado L."/>
            <person name="Berlin A."/>
            <person name="Borenstein D."/>
            <person name="Chen Z."/>
            <person name="Engels R."/>
            <person name="Freedman E."/>
            <person name="Gellesch M."/>
            <person name="Goldberg J."/>
            <person name="Griggs A."/>
            <person name="Gujja S."/>
            <person name="Heiman D."/>
            <person name="Hepburn T."/>
            <person name="Howarth C."/>
            <person name="Jen D."/>
            <person name="Larson L."/>
            <person name="Lewis B."/>
            <person name="Mehta T."/>
            <person name="Park D."/>
            <person name="Pearson M."/>
            <person name="Roberts A."/>
            <person name="Saif S."/>
            <person name="Shea T."/>
            <person name="Shenoy N."/>
            <person name="Sisk P."/>
            <person name="Stolte C."/>
            <person name="Sykes S."/>
            <person name="Walk T."/>
            <person name="White J."/>
            <person name="Yandava C."/>
            <person name="Klein B."/>
            <person name="McEwen J.G."/>
            <person name="Puccia R."/>
            <person name="Goldman G.H."/>
            <person name="Felipe M.S."/>
            <person name="Nino-Vega G."/>
            <person name="San-Blas G."/>
            <person name="Taylor J."/>
            <person name="Mendoza L."/>
            <person name="Galagan J."/>
            <person name="Nusbaum C."/>
            <person name="Birren B."/>
        </authorList>
    </citation>
    <scope>NUCLEOTIDE SEQUENCE</scope>
    <source>
        <strain evidence="1">G186AR</strain>
    </source>
</reference>
<gene>
    <name evidence="1" type="ORF">HCBG_09120</name>
</gene>
<protein>
    <submittedName>
        <fullName evidence="1">Uncharacterized protein</fullName>
    </submittedName>
</protein>
<dbReference type="AlphaFoldDB" id="C0P140"/>
<organism evidence="1 2">
    <name type="scientific">Ajellomyces capsulatus (strain G186AR / H82 / ATCC MYA-2454 / RMSCC 2432)</name>
    <name type="common">Darling's disease fungus</name>
    <name type="synonym">Histoplasma capsulatum</name>
    <dbReference type="NCBI Taxonomy" id="447093"/>
    <lineage>
        <taxon>Eukaryota</taxon>
        <taxon>Fungi</taxon>
        <taxon>Dikarya</taxon>
        <taxon>Ascomycota</taxon>
        <taxon>Pezizomycotina</taxon>
        <taxon>Eurotiomycetes</taxon>
        <taxon>Eurotiomycetidae</taxon>
        <taxon>Onygenales</taxon>
        <taxon>Ajellomycetaceae</taxon>
        <taxon>Histoplasma</taxon>
    </lineage>
</organism>
<dbReference type="Proteomes" id="UP000001631">
    <property type="component" value="Unassembled WGS sequence"/>
</dbReference>
<evidence type="ECO:0000313" key="1">
    <source>
        <dbReference type="EMBL" id="EEH02676.1"/>
    </source>
</evidence>
<accession>C0P140</accession>
<evidence type="ECO:0000313" key="2">
    <source>
        <dbReference type="Proteomes" id="UP000001631"/>
    </source>
</evidence>
<dbReference type="GeneID" id="69042136"/>
<name>C0P140_AJECG</name>
<dbReference type="InParanoid" id="C0P140"/>
<dbReference type="RefSeq" id="XP_045283157.1">
    <property type="nucleotide sequence ID" value="XM_045436169.1"/>
</dbReference>
<dbReference type="HOGENOM" id="CLU_2262963_0_0_1"/>